<dbReference type="PRINTS" id="PR00023">
    <property type="entry name" value="ZPELLUCIDA"/>
</dbReference>
<dbReference type="Proteomes" id="UP001187343">
    <property type="component" value="Unassembled WGS sequence"/>
</dbReference>
<feature type="transmembrane region" description="Helical" evidence="4">
    <location>
        <begin position="382"/>
        <end position="406"/>
    </location>
</feature>
<dbReference type="AlphaFoldDB" id="A0AA88PUJ5"/>
<keyword evidence="1" id="KW-0732">Signal</keyword>
<keyword evidence="2" id="KW-1015">Disulfide bond</keyword>
<dbReference type="InterPro" id="IPR048290">
    <property type="entry name" value="ZP_chr"/>
</dbReference>
<keyword evidence="4" id="KW-1133">Transmembrane helix</keyword>
<keyword evidence="3" id="KW-0325">Glycoprotein</keyword>
<dbReference type="PANTHER" id="PTHR14002:SF50">
    <property type="entry name" value="ALPHA-TECTORIN-LIKE-RELATED"/>
    <property type="match status" value="1"/>
</dbReference>
<feature type="transmembrane region" description="Helical" evidence="4">
    <location>
        <begin position="279"/>
        <end position="304"/>
    </location>
</feature>
<reference evidence="6" key="1">
    <citation type="submission" date="2023-08" db="EMBL/GenBank/DDBJ databases">
        <title>Chromosome-level Genome Assembly of mud carp (Cirrhinus molitorella).</title>
        <authorList>
            <person name="Liu H."/>
        </authorList>
    </citation>
    <scope>NUCLEOTIDE SEQUENCE</scope>
    <source>
        <strain evidence="6">Prfri</strain>
        <tissue evidence="6">Muscle</tissue>
    </source>
</reference>
<dbReference type="Pfam" id="PF00100">
    <property type="entry name" value="Zona_pellucida"/>
    <property type="match status" value="1"/>
</dbReference>
<dbReference type="EMBL" id="JAUYZG010000012">
    <property type="protein sequence ID" value="KAK2892453.1"/>
    <property type="molecule type" value="Genomic_DNA"/>
</dbReference>
<name>A0AA88PUJ5_9TELE</name>
<dbReference type="PROSITE" id="PS51034">
    <property type="entry name" value="ZP_2"/>
    <property type="match status" value="1"/>
</dbReference>
<dbReference type="SMART" id="SM00241">
    <property type="entry name" value="ZP"/>
    <property type="match status" value="1"/>
</dbReference>
<comment type="caution">
    <text evidence="6">The sequence shown here is derived from an EMBL/GenBank/DDBJ whole genome shotgun (WGS) entry which is preliminary data.</text>
</comment>
<gene>
    <name evidence="6" type="ORF">Q8A67_012441</name>
</gene>
<evidence type="ECO:0000256" key="4">
    <source>
        <dbReference type="SAM" id="Phobius"/>
    </source>
</evidence>
<organism evidence="6 7">
    <name type="scientific">Cirrhinus molitorella</name>
    <name type="common">mud carp</name>
    <dbReference type="NCBI Taxonomy" id="172907"/>
    <lineage>
        <taxon>Eukaryota</taxon>
        <taxon>Metazoa</taxon>
        <taxon>Chordata</taxon>
        <taxon>Craniata</taxon>
        <taxon>Vertebrata</taxon>
        <taxon>Euteleostomi</taxon>
        <taxon>Actinopterygii</taxon>
        <taxon>Neopterygii</taxon>
        <taxon>Teleostei</taxon>
        <taxon>Ostariophysi</taxon>
        <taxon>Cypriniformes</taxon>
        <taxon>Cyprinidae</taxon>
        <taxon>Labeoninae</taxon>
        <taxon>Labeonini</taxon>
        <taxon>Cirrhinus</taxon>
    </lineage>
</organism>
<dbReference type="InterPro" id="IPR055356">
    <property type="entry name" value="ZP-N"/>
</dbReference>
<dbReference type="InterPro" id="IPR001507">
    <property type="entry name" value="ZP_dom"/>
</dbReference>
<protein>
    <recommendedName>
        <fullName evidence="5">ZP domain-containing protein</fullName>
    </recommendedName>
</protein>
<dbReference type="InterPro" id="IPR042235">
    <property type="entry name" value="ZP-C_dom"/>
</dbReference>
<feature type="transmembrane region" description="Helical" evidence="4">
    <location>
        <begin position="245"/>
        <end position="267"/>
    </location>
</feature>
<evidence type="ECO:0000256" key="1">
    <source>
        <dbReference type="ARBA" id="ARBA00022729"/>
    </source>
</evidence>
<dbReference type="InterPro" id="IPR055355">
    <property type="entry name" value="ZP-C"/>
</dbReference>
<keyword evidence="4" id="KW-0472">Membrane</keyword>
<evidence type="ECO:0000313" key="7">
    <source>
        <dbReference type="Proteomes" id="UP001187343"/>
    </source>
</evidence>
<evidence type="ECO:0000313" key="6">
    <source>
        <dbReference type="EMBL" id="KAK2892453.1"/>
    </source>
</evidence>
<keyword evidence="7" id="KW-1185">Reference proteome</keyword>
<feature type="transmembrane region" description="Helical" evidence="4">
    <location>
        <begin position="54"/>
        <end position="75"/>
    </location>
</feature>
<feature type="transmembrane region" description="Helical" evidence="4">
    <location>
        <begin position="20"/>
        <end position="42"/>
    </location>
</feature>
<keyword evidence="4" id="KW-0812">Transmembrane</keyword>
<dbReference type="Pfam" id="PF23344">
    <property type="entry name" value="ZP-N"/>
    <property type="match status" value="1"/>
</dbReference>
<accession>A0AA88PUJ5</accession>
<evidence type="ECO:0000256" key="3">
    <source>
        <dbReference type="ARBA" id="ARBA00023180"/>
    </source>
</evidence>
<evidence type="ECO:0000259" key="5">
    <source>
        <dbReference type="PROSITE" id="PS51034"/>
    </source>
</evidence>
<dbReference type="Gene3D" id="2.60.40.3210">
    <property type="entry name" value="Zona pellucida, ZP-N domain"/>
    <property type="match status" value="1"/>
</dbReference>
<proteinExistence type="predicted"/>
<feature type="domain" description="ZP" evidence="5">
    <location>
        <begin position="477"/>
        <end position="752"/>
    </location>
</feature>
<evidence type="ECO:0000256" key="2">
    <source>
        <dbReference type="ARBA" id="ARBA00023157"/>
    </source>
</evidence>
<feature type="transmembrane region" description="Helical" evidence="4">
    <location>
        <begin position="212"/>
        <end position="233"/>
    </location>
</feature>
<dbReference type="Gene3D" id="2.60.40.4100">
    <property type="entry name" value="Zona pellucida, ZP-C domain"/>
    <property type="match status" value="1"/>
</dbReference>
<dbReference type="PANTHER" id="PTHR14002">
    <property type="entry name" value="ENDOGLIN/TGF-BETA RECEPTOR TYPE III"/>
    <property type="match status" value="1"/>
</dbReference>
<feature type="transmembrane region" description="Helical" evidence="4">
    <location>
        <begin position="348"/>
        <end position="370"/>
    </location>
</feature>
<sequence>MLINSDPPSLHRVNKADLKFRAFITICTNNTSFIVVITTYIINMDLSTLTEFRTINIFTNLCTIIIFTIASRTWIINNLIISKFRAFITIFINNIPINSINILTFSNLSNIIISKFRAFISIPNISINNITINSINCSTGILTIANLSNNNNNLIISKFRAFISIPNISINNITINSINCSTGILTIDNLSNNNNNNNLIISKFRAFISISINNITINSIICSTIILTIANLSNNNNNNLIISKFTAFITIPTVSINNITITFITIANINMDLSRHTEFGAILIIFTITNFHNIFIIIINNLIISKFRAFISIPNISINSINCSTGILTIANLSNNNNNNNNLIISKFTAFITIPTVSINNITITFITIANINMDLSRLTEFGAILIIFTITNLHNIFIIINNLIISKFRAFISIPNISINNITINSINCSTGILTIANLSINNNNNNNNNLIISKFRAFISIPNISINNITINSINCSTGILTIDNLSINNNNNNNNNLIISTGSMSLSRCQLFESGFYPENLHLNDPRCRGTLEDGRLVFHFDNEAHICGTTLMSNKTHFIYQNSIQCTPRNTDQSVITRERWMNITFSCVYPLIQTLSMTMGIQAEGGVVSKELPAGQGTYQIRMIPYHDAQFTSPFDGEVQLQVNQQMYVAVEVEGVDRNQIATVLDNCWATPVNDIDYHLRWNLIIRECPNPEDGTVEVLQNGIDTKSHFSFRMFTFTAISDHIFLHCQVHLCLVQSGRCALSCDQRYRGRRRRFLDFHHSAAITMGLMRGLSNSAK</sequence>